<dbReference type="AlphaFoldDB" id="A0A3B0RD99"/>
<evidence type="ECO:0000313" key="2">
    <source>
        <dbReference type="EMBL" id="VAV90092.1"/>
    </source>
</evidence>
<organism evidence="2">
    <name type="scientific">hydrothermal vent metagenome</name>
    <dbReference type="NCBI Taxonomy" id="652676"/>
    <lineage>
        <taxon>unclassified sequences</taxon>
        <taxon>metagenomes</taxon>
        <taxon>ecological metagenomes</taxon>
    </lineage>
</organism>
<proteinExistence type="predicted"/>
<protein>
    <submittedName>
        <fullName evidence="2">Invasion associated family protein</fullName>
    </submittedName>
</protein>
<dbReference type="Pfam" id="PF06776">
    <property type="entry name" value="IalB"/>
    <property type="match status" value="1"/>
</dbReference>
<evidence type="ECO:0000256" key="1">
    <source>
        <dbReference type="SAM" id="MobiDB-lite"/>
    </source>
</evidence>
<feature type="compositionally biased region" description="Low complexity" evidence="1">
    <location>
        <begin position="46"/>
        <end position="62"/>
    </location>
</feature>
<accession>A0A3B0RD99</accession>
<dbReference type="Gene3D" id="2.60.40.1880">
    <property type="entry name" value="Invasion associated locus B (IalB) protein"/>
    <property type="match status" value="1"/>
</dbReference>
<feature type="region of interest" description="Disordered" evidence="1">
    <location>
        <begin position="29"/>
        <end position="62"/>
    </location>
</feature>
<dbReference type="InterPro" id="IPR010642">
    <property type="entry name" value="Invasion_prot_B"/>
</dbReference>
<dbReference type="EMBL" id="UOEG01000055">
    <property type="protein sequence ID" value="VAV90092.1"/>
    <property type="molecule type" value="Genomic_DNA"/>
</dbReference>
<dbReference type="InterPro" id="IPR038696">
    <property type="entry name" value="IalB_sf"/>
</dbReference>
<name>A0A3B0RD99_9ZZZZ</name>
<gene>
    <name evidence="2" type="ORF">MNBD_ALPHA07-1644</name>
</gene>
<sequence>MPRLFTTLPLIAALALGTAVFAQTDTTTDTADQAAETDAAHDEGASSDATTDETTTTEATTTESKLDMGDNVAADAPYIKETYGDWQLKCFKNGTEDGPCQMYQLLRESAGNPVAEISIFRLPEGGQAIAGATVVVPLGTLLTKELKISVDGGRAKSFSYAFCNPTGCFSRIGLTADDVAAFKQGAAANLVIVPAQAPDQTITINASLDGFTAAFKNVTTLNQ</sequence>
<reference evidence="2" key="1">
    <citation type="submission" date="2018-06" db="EMBL/GenBank/DDBJ databases">
        <authorList>
            <person name="Zhirakovskaya E."/>
        </authorList>
    </citation>
    <scope>NUCLEOTIDE SEQUENCE</scope>
</reference>